<feature type="signal peptide" evidence="2">
    <location>
        <begin position="1"/>
        <end position="16"/>
    </location>
</feature>
<evidence type="ECO:0000313" key="4">
    <source>
        <dbReference type="Proteomes" id="UP000803844"/>
    </source>
</evidence>
<keyword evidence="2" id="KW-0732">Signal</keyword>
<gene>
    <name evidence="3" type="ORF">M406DRAFT_350954</name>
</gene>
<feature type="region of interest" description="Disordered" evidence="1">
    <location>
        <begin position="103"/>
        <end position="147"/>
    </location>
</feature>
<dbReference type="EMBL" id="MU032347">
    <property type="protein sequence ID" value="KAF3765343.1"/>
    <property type="molecule type" value="Genomic_DNA"/>
</dbReference>
<dbReference type="AlphaFoldDB" id="A0A9P4Y2B2"/>
<name>A0A9P4Y2B2_CRYP1</name>
<proteinExistence type="predicted"/>
<evidence type="ECO:0000256" key="2">
    <source>
        <dbReference type="SAM" id="SignalP"/>
    </source>
</evidence>
<accession>A0A9P4Y2B2</accession>
<organism evidence="3 4">
    <name type="scientific">Cryphonectria parasitica (strain ATCC 38755 / EP155)</name>
    <dbReference type="NCBI Taxonomy" id="660469"/>
    <lineage>
        <taxon>Eukaryota</taxon>
        <taxon>Fungi</taxon>
        <taxon>Dikarya</taxon>
        <taxon>Ascomycota</taxon>
        <taxon>Pezizomycotina</taxon>
        <taxon>Sordariomycetes</taxon>
        <taxon>Sordariomycetidae</taxon>
        <taxon>Diaporthales</taxon>
        <taxon>Cryphonectriaceae</taxon>
        <taxon>Cryphonectria-Endothia species complex</taxon>
        <taxon>Cryphonectria</taxon>
    </lineage>
</organism>
<feature type="chain" id="PRO_5040364936" evidence="2">
    <location>
        <begin position="17"/>
        <end position="147"/>
    </location>
</feature>
<keyword evidence="4" id="KW-1185">Reference proteome</keyword>
<evidence type="ECO:0000256" key="1">
    <source>
        <dbReference type="SAM" id="MobiDB-lite"/>
    </source>
</evidence>
<dbReference type="Proteomes" id="UP000803844">
    <property type="component" value="Unassembled WGS sequence"/>
</dbReference>
<reference evidence="3" key="1">
    <citation type="journal article" date="2020" name="Phytopathology">
        <title>Genome sequence of the chestnut blight fungus Cryphonectria parasitica EP155: A fundamental resource for an archetypical invasive plant pathogen.</title>
        <authorList>
            <person name="Crouch J.A."/>
            <person name="Dawe A."/>
            <person name="Aerts A."/>
            <person name="Barry K."/>
            <person name="Churchill A.C.L."/>
            <person name="Grimwood J."/>
            <person name="Hillman B."/>
            <person name="Milgroom M.G."/>
            <person name="Pangilinan J."/>
            <person name="Smith M."/>
            <person name="Salamov A."/>
            <person name="Schmutz J."/>
            <person name="Yadav J."/>
            <person name="Grigoriev I.V."/>
            <person name="Nuss D."/>
        </authorList>
    </citation>
    <scope>NUCLEOTIDE SEQUENCE</scope>
    <source>
        <strain evidence="3">EP155</strain>
    </source>
</reference>
<dbReference type="OrthoDB" id="10631101at2759"/>
<dbReference type="GeneID" id="63839717"/>
<comment type="caution">
    <text evidence="3">The sequence shown here is derived from an EMBL/GenBank/DDBJ whole genome shotgun (WGS) entry which is preliminary data.</text>
</comment>
<sequence>MRFSYAIVALVSLATALPTQGPIEDRSPCSPDECYQNVRTVVFEERTNKRNQTVRAVATSGPRRSLNLVEVDTRDVEDKDVQKRVDPYPQIDVQVRGQARGLGYEQRRNTSARAVDTMDHASKQSRNLFRTERLQERGDGLQVEESA</sequence>
<dbReference type="RefSeq" id="XP_040776304.1">
    <property type="nucleotide sequence ID" value="XM_040922588.1"/>
</dbReference>
<feature type="compositionally biased region" description="Basic and acidic residues" evidence="1">
    <location>
        <begin position="129"/>
        <end position="139"/>
    </location>
</feature>
<protein>
    <submittedName>
        <fullName evidence="3">Uncharacterized protein</fullName>
    </submittedName>
</protein>
<evidence type="ECO:0000313" key="3">
    <source>
        <dbReference type="EMBL" id="KAF3765343.1"/>
    </source>
</evidence>